<feature type="transmembrane region" description="Helical" evidence="5">
    <location>
        <begin position="33"/>
        <end position="56"/>
    </location>
</feature>
<dbReference type="Proteomes" id="UP000229894">
    <property type="component" value="Unassembled WGS sequence"/>
</dbReference>
<dbReference type="Gene3D" id="1.10.1780.10">
    <property type="entry name" value="Clp, N-terminal domain"/>
    <property type="match status" value="1"/>
</dbReference>
<dbReference type="InterPro" id="IPR050130">
    <property type="entry name" value="ClpA_ClpB"/>
</dbReference>
<feature type="transmembrane region" description="Helical" evidence="5">
    <location>
        <begin position="62"/>
        <end position="82"/>
    </location>
</feature>
<evidence type="ECO:0000256" key="5">
    <source>
        <dbReference type="SAM" id="Phobius"/>
    </source>
</evidence>
<dbReference type="InterPro" id="IPR001270">
    <property type="entry name" value="ClpA/B"/>
</dbReference>
<organism evidence="8 9">
    <name type="scientific">Candidatus Portnoybacteria bacterium CG03_land_8_20_14_0_80_41_10</name>
    <dbReference type="NCBI Taxonomy" id="1974808"/>
    <lineage>
        <taxon>Bacteria</taxon>
        <taxon>Candidatus Portnoyibacteriota</taxon>
    </lineage>
</organism>
<dbReference type="SUPFAM" id="SSF52540">
    <property type="entry name" value="P-loop containing nucleoside triphosphate hydrolases"/>
    <property type="match status" value="2"/>
</dbReference>
<feature type="domain" description="Clp ATPase C-terminal" evidence="7">
    <location>
        <begin position="766"/>
        <end position="852"/>
    </location>
</feature>
<dbReference type="PANTHER" id="PTHR11638">
    <property type="entry name" value="ATP-DEPENDENT CLP PROTEASE"/>
    <property type="match status" value="1"/>
</dbReference>
<dbReference type="GO" id="GO:0034605">
    <property type="term" value="P:cellular response to heat"/>
    <property type="evidence" value="ECO:0007669"/>
    <property type="project" value="TreeGrafter"/>
</dbReference>
<evidence type="ECO:0000259" key="7">
    <source>
        <dbReference type="SMART" id="SM01086"/>
    </source>
</evidence>
<name>A0A2M7BV25_9BACT</name>
<dbReference type="InterPro" id="IPR003593">
    <property type="entry name" value="AAA+_ATPase"/>
</dbReference>
<evidence type="ECO:0000259" key="6">
    <source>
        <dbReference type="SMART" id="SM00382"/>
    </source>
</evidence>
<gene>
    <name evidence="8" type="ORF">COS49_00710</name>
</gene>
<keyword evidence="4" id="KW-0175">Coiled coil</keyword>
<feature type="domain" description="AAA+ ATPase" evidence="6">
    <location>
        <begin position="597"/>
        <end position="737"/>
    </location>
</feature>
<dbReference type="SUPFAM" id="SSF81923">
    <property type="entry name" value="Double Clp-N motif"/>
    <property type="match status" value="1"/>
</dbReference>
<comment type="caution">
    <text evidence="8">The sequence shown here is derived from an EMBL/GenBank/DDBJ whole genome shotgun (WGS) entry which is preliminary data.</text>
</comment>
<dbReference type="InterPro" id="IPR019489">
    <property type="entry name" value="Clp_ATPase_C"/>
</dbReference>
<dbReference type="Pfam" id="PF07724">
    <property type="entry name" value="AAA_2"/>
    <property type="match status" value="1"/>
</dbReference>
<dbReference type="EMBL" id="PEUX01000016">
    <property type="protein sequence ID" value="PIV10399.1"/>
    <property type="molecule type" value="Genomic_DNA"/>
</dbReference>
<evidence type="ECO:0000313" key="8">
    <source>
        <dbReference type="EMBL" id="PIV10399.1"/>
    </source>
</evidence>
<dbReference type="Gene3D" id="1.10.8.60">
    <property type="match status" value="2"/>
</dbReference>
<protein>
    <recommendedName>
        <fullName evidence="10">Clp R domain-containing protein</fullName>
    </recommendedName>
</protein>
<dbReference type="PRINTS" id="PR00300">
    <property type="entry name" value="CLPPROTEASEA"/>
</dbReference>
<feature type="domain" description="AAA+ ATPase" evidence="6">
    <location>
        <begin position="320"/>
        <end position="462"/>
    </location>
</feature>
<feature type="coiled-coil region" evidence="4">
    <location>
        <begin position="779"/>
        <end position="806"/>
    </location>
</feature>
<keyword evidence="5" id="KW-0812">Transmembrane</keyword>
<keyword evidence="1" id="KW-0547">Nucleotide-binding</keyword>
<dbReference type="InterPro" id="IPR027417">
    <property type="entry name" value="P-loop_NTPase"/>
</dbReference>
<dbReference type="PANTHER" id="PTHR11638:SF175">
    <property type="entry name" value="ATP-DEPENDENT CLP PROTEASE, ATP-BINDING SUBUNIT CLPC"/>
    <property type="match status" value="1"/>
</dbReference>
<dbReference type="SMART" id="SM01086">
    <property type="entry name" value="ClpB_D2-small"/>
    <property type="match status" value="1"/>
</dbReference>
<accession>A0A2M7BV25</accession>
<sequence length="860" mass="99143">MPEITPQKINPIFQPELNLLIILQRRLKKFLGWLFYLFLILFGLYGAFSLFVFFTTAEPERIASLKVFYFSLLTDMFLFYLWQRNREKTKMTGFKPGKEKIETFLRLDKVAQKAIEKSWLFCYRHGYHFVRPIHLFASFLNKKNFREILKRLDCPPKEVIHKLKVVLKSSSFFPESEKEKFLLEPKFSADFKGIFFEAYFFCLKQGNFQVTSLDILWAINRQENLVRMIFDEFGVSPEEIERVIQWTKLEEEIKKWQKSFFWSRLLKPKGKLNRAMTAAATPLLDRASQDLTLLAREGQFEFVVNREKEIEAIFNFFSSGQPAVVLVGPSETGKKSILRKLAQMMVEERVPSFLEDKRLVKLDLASLVSLGEAKEKGEEYLRKILYQINRAGNIVLVIENIDNLVGLKMQVSGLDLAEILASALDQKALYLIGTTSPESYAAKIEGKILGRLLNKIEVALPSTDLLWQILISKIFILEKKLSVLFSADALDQAIDLSERYLYGQSLSARAIGLLEEAAYLVRSQRGKNSIIKGNDLTQLVAQKTRIPLGQVEEAEKDKLLHLEEIIHQRVINQEEAVEAVGDALRRSRLEMAKRENPICNFLFIGPTGVGKTELAKTLARIYFGDEKKMIRLDMSEYQERASLRRLIGLRGEEGFQRGYLTEAIKRQPHALLLLDEIEKAHPDILNLFLQVMDDGRLTDASGETINFTNIILIATSNAGTAFIQEKISQKTAYLEIFRQLKEKVLLEYFRPEFLNRFDKIVLFKSLTIENMFAITCLFLKMVQEKLEEKGIDLEAEEEAVKELTAQGFDPLNGARPLKRVIQDKVENPIARLFLEDKIGRRDKLILKKGLIFEIKKAPKL</sequence>
<dbReference type="GO" id="GO:0016887">
    <property type="term" value="F:ATP hydrolysis activity"/>
    <property type="evidence" value="ECO:0007669"/>
    <property type="project" value="InterPro"/>
</dbReference>
<dbReference type="AlphaFoldDB" id="A0A2M7BV25"/>
<dbReference type="GO" id="GO:0005524">
    <property type="term" value="F:ATP binding"/>
    <property type="evidence" value="ECO:0007669"/>
    <property type="project" value="UniProtKB-KW"/>
</dbReference>
<dbReference type="Pfam" id="PF10431">
    <property type="entry name" value="ClpB_D2-small"/>
    <property type="match status" value="1"/>
</dbReference>
<dbReference type="Gene3D" id="3.40.50.300">
    <property type="entry name" value="P-loop containing nucleotide triphosphate hydrolases"/>
    <property type="match status" value="2"/>
</dbReference>
<dbReference type="GO" id="GO:0005737">
    <property type="term" value="C:cytoplasm"/>
    <property type="evidence" value="ECO:0007669"/>
    <property type="project" value="TreeGrafter"/>
</dbReference>
<dbReference type="Pfam" id="PF00004">
    <property type="entry name" value="AAA"/>
    <property type="match status" value="1"/>
</dbReference>
<evidence type="ECO:0008006" key="10">
    <source>
        <dbReference type="Google" id="ProtNLM"/>
    </source>
</evidence>
<evidence type="ECO:0000313" key="9">
    <source>
        <dbReference type="Proteomes" id="UP000229894"/>
    </source>
</evidence>
<proteinExistence type="predicted"/>
<evidence type="ECO:0000256" key="3">
    <source>
        <dbReference type="ARBA" id="ARBA00023186"/>
    </source>
</evidence>
<dbReference type="InterPro" id="IPR041546">
    <property type="entry name" value="ClpA/ClpB_AAA_lid"/>
</dbReference>
<dbReference type="Pfam" id="PF17871">
    <property type="entry name" value="AAA_lid_9"/>
    <property type="match status" value="1"/>
</dbReference>
<evidence type="ECO:0000256" key="1">
    <source>
        <dbReference type="ARBA" id="ARBA00022741"/>
    </source>
</evidence>
<evidence type="ECO:0000256" key="4">
    <source>
        <dbReference type="SAM" id="Coils"/>
    </source>
</evidence>
<dbReference type="CDD" id="cd19499">
    <property type="entry name" value="RecA-like_ClpB_Hsp104-like"/>
    <property type="match status" value="1"/>
</dbReference>
<reference evidence="9" key="1">
    <citation type="submission" date="2017-09" db="EMBL/GenBank/DDBJ databases">
        <title>Depth-based differentiation of microbial function through sediment-hosted aquifers and enrichment of novel symbionts in the deep terrestrial subsurface.</title>
        <authorList>
            <person name="Probst A.J."/>
            <person name="Ladd B."/>
            <person name="Jarett J.K."/>
            <person name="Geller-Mcgrath D.E."/>
            <person name="Sieber C.M.K."/>
            <person name="Emerson J.B."/>
            <person name="Anantharaman K."/>
            <person name="Thomas B.C."/>
            <person name="Malmstrom R."/>
            <person name="Stieglmeier M."/>
            <person name="Klingl A."/>
            <person name="Woyke T."/>
            <person name="Ryan C.M."/>
            <person name="Banfield J.F."/>
        </authorList>
    </citation>
    <scope>NUCLEOTIDE SEQUENCE [LARGE SCALE GENOMIC DNA]</scope>
</reference>
<dbReference type="SMART" id="SM00382">
    <property type="entry name" value="AAA"/>
    <property type="match status" value="2"/>
</dbReference>
<keyword evidence="2" id="KW-0067">ATP-binding</keyword>
<keyword evidence="5" id="KW-0472">Membrane</keyword>
<keyword evidence="5" id="KW-1133">Transmembrane helix</keyword>
<dbReference type="InterPro" id="IPR036628">
    <property type="entry name" value="Clp_N_dom_sf"/>
</dbReference>
<keyword evidence="3" id="KW-0143">Chaperone</keyword>
<evidence type="ECO:0000256" key="2">
    <source>
        <dbReference type="ARBA" id="ARBA00022840"/>
    </source>
</evidence>
<dbReference type="InterPro" id="IPR003959">
    <property type="entry name" value="ATPase_AAA_core"/>
</dbReference>